<dbReference type="InterPro" id="IPR036590">
    <property type="entry name" value="SRAP-like"/>
</dbReference>
<keyword evidence="2 8" id="KW-0645">Protease</keyword>
<dbReference type="Proteomes" id="UP000288547">
    <property type="component" value="Unassembled WGS sequence"/>
</dbReference>
<evidence type="ECO:0000256" key="4">
    <source>
        <dbReference type="ARBA" id="ARBA00022801"/>
    </source>
</evidence>
<dbReference type="EMBL" id="RZNB01000002">
    <property type="protein sequence ID" value="RWZ51868.1"/>
    <property type="molecule type" value="Genomic_DNA"/>
</dbReference>
<dbReference type="GO" id="GO:0006508">
    <property type="term" value="P:proteolysis"/>
    <property type="evidence" value="ECO:0007669"/>
    <property type="project" value="UniProtKB-KW"/>
</dbReference>
<dbReference type="GO" id="GO:0003697">
    <property type="term" value="F:single-stranded DNA binding"/>
    <property type="evidence" value="ECO:0007669"/>
    <property type="project" value="InterPro"/>
</dbReference>
<keyword evidence="10" id="KW-1185">Reference proteome</keyword>
<dbReference type="PANTHER" id="PTHR13604">
    <property type="entry name" value="DC12-RELATED"/>
    <property type="match status" value="1"/>
</dbReference>
<keyword evidence="3" id="KW-0227">DNA damage</keyword>
<keyword evidence="7" id="KW-0456">Lyase</keyword>
<dbReference type="GO" id="GO:0106300">
    <property type="term" value="P:protein-DNA covalent cross-linking repair"/>
    <property type="evidence" value="ECO:0007669"/>
    <property type="project" value="InterPro"/>
</dbReference>
<reference evidence="9 10" key="1">
    <citation type="submission" date="2018-12" db="EMBL/GenBank/DDBJ databases">
        <authorList>
            <person name="Li F."/>
        </authorList>
    </citation>
    <scope>NUCLEOTIDE SEQUENCE [LARGE SCALE GENOMIC DNA]</scope>
    <source>
        <strain evidence="9 10">11W25H-1</strain>
    </source>
</reference>
<gene>
    <name evidence="9" type="ORF">ELQ90_07215</name>
</gene>
<comment type="caution">
    <text evidence="9">The sequence shown here is derived from an EMBL/GenBank/DDBJ whole genome shotgun (WGS) entry which is preliminary data.</text>
</comment>
<dbReference type="SUPFAM" id="SSF143081">
    <property type="entry name" value="BB1717-like"/>
    <property type="match status" value="1"/>
</dbReference>
<evidence type="ECO:0000256" key="5">
    <source>
        <dbReference type="ARBA" id="ARBA00023124"/>
    </source>
</evidence>
<evidence type="ECO:0000313" key="10">
    <source>
        <dbReference type="Proteomes" id="UP000288547"/>
    </source>
</evidence>
<dbReference type="Pfam" id="PF02586">
    <property type="entry name" value="SRAP"/>
    <property type="match status" value="1"/>
</dbReference>
<dbReference type="GO" id="GO:0008233">
    <property type="term" value="F:peptidase activity"/>
    <property type="evidence" value="ECO:0007669"/>
    <property type="project" value="UniProtKB-KW"/>
</dbReference>
<name>A0A3S4A5D8_9MICO</name>
<accession>A0A3S4A5D8</accession>
<keyword evidence="5" id="KW-0190">Covalent protein-DNA linkage</keyword>
<evidence type="ECO:0000256" key="1">
    <source>
        <dbReference type="ARBA" id="ARBA00008136"/>
    </source>
</evidence>
<evidence type="ECO:0000256" key="2">
    <source>
        <dbReference type="ARBA" id="ARBA00022670"/>
    </source>
</evidence>
<evidence type="ECO:0000313" key="9">
    <source>
        <dbReference type="EMBL" id="RWZ51868.1"/>
    </source>
</evidence>
<proteinExistence type="inferred from homology"/>
<organism evidence="9 10">
    <name type="scientific">Labedella phragmitis</name>
    <dbReference type="NCBI Taxonomy" id="2498849"/>
    <lineage>
        <taxon>Bacteria</taxon>
        <taxon>Bacillati</taxon>
        <taxon>Actinomycetota</taxon>
        <taxon>Actinomycetes</taxon>
        <taxon>Micrococcales</taxon>
        <taxon>Microbacteriaceae</taxon>
        <taxon>Labedella</taxon>
    </lineage>
</organism>
<comment type="similarity">
    <text evidence="1 8">Belongs to the SOS response-associated peptidase family.</text>
</comment>
<protein>
    <recommendedName>
        <fullName evidence="8">Abasic site processing protein</fullName>
        <ecNumber evidence="8">3.4.-.-</ecNumber>
    </recommendedName>
</protein>
<dbReference type="RefSeq" id="WP_128494581.1">
    <property type="nucleotide sequence ID" value="NZ_RZNB01000002.1"/>
</dbReference>
<evidence type="ECO:0000256" key="3">
    <source>
        <dbReference type="ARBA" id="ARBA00022763"/>
    </source>
</evidence>
<dbReference type="OrthoDB" id="9782620at2"/>
<evidence type="ECO:0000256" key="7">
    <source>
        <dbReference type="ARBA" id="ARBA00023239"/>
    </source>
</evidence>
<evidence type="ECO:0000256" key="6">
    <source>
        <dbReference type="ARBA" id="ARBA00023125"/>
    </source>
</evidence>
<dbReference type="Gene3D" id="3.90.1680.10">
    <property type="entry name" value="SOS response associated peptidase-like"/>
    <property type="match status" value="1"/>
</dbReference>
<evidence type="ECO:0000256" key="8">
    <source>
        <dbReference type="RuleBase" id="RU364100"/>
    </source>
</evidence>
<dbReference type="EC" id="3.4.-.-" evidence="8"/>
<dbReference type="AlphaFoldDB" id="A0A3S4A5D8"/>
<dbReference type="InterPro" id="IPR003738">
    <property type="entry name" value="SRAP"/>
</dbReference>
<dbReference type="GO" id="GO:0016829">
    <property type="term" value="F:lyase activity"/>
    <property type="evidence" value="ECO:0007669"/>
    <property type="project" value="UniProtKB-KW"/>
</dbReference>
<keyword evidence="6" id="KW-0238">DNA-binding</keyword>
<sequence>MCGRFVVAKESNELLTIFDVDRAADDLPEPNFNIAPTTQIAVVVETADDDGTIVKRLESARWGLVPSWAKDPSVGSRMFNARIESAAEKPAFRQAVRKRRAIVPATGYYEWRTSAAGKQPYFIHPEDGALFSFAALYEWWRTPGATDDDPNRWLLSTTIITRPSAGPLADIHDRMPLMLSEDVASTWLEPSTSGDHALLDRVLDASMTVVDGTRFHAVSKAVGNVANTGPALIEPVEDPAAP</sequence>
<keyword evidence="4 8" id="KW-0378">Hydrolase</keyword>
<dbReference type="PANTHER" id="PTHR13604:SF0">
    <property type="entry name" value="ABASIC SITE PROCESSING PROTEIN HMCES"/>
    <property type="match status" value="1"/>
</dbReference>